<dbReference type="InterPro" id="IPR035996">
    <property type="entry name" value="4pyrrol_Methylase_sf"/>
</dbReference>
<feature type="domain" description="Tetrapyrrole methylase" evidence="6">
    <location>
        <begin position="5"/>
        <end position="188"/>
    </location>
</feature>
<keyword evidence="2" id="KW-0169">Cobalamin biosynthesis</keyword>
<evidence type="ECO:0000256" key="5">
    <source>
        <dbReference type="ARBA" id="ARBA00022691"/>
    </source>
</evidence>
<dbReference type="Pfam" id="PF00590">
    <property type="entry name" value="TP_methylase"/>
    <property type="match status" value="1"/>
</dbReference>
<keyword evidence="5" id="KW-0949">S-adenosyl-L-methionine</keyword>
<accession>A0ABN2JDH3</accession>
<evidence type="ECO:0000256" key="2">
    <source>
        <dbReference type="ARBA" id="ARBA00022573"/>
    </source>
</evidence>
<comment type="pathway">
    <text evidence="1">Cofactor biosynthesis; adenosylcobalamin biosynthesis.</text>
</comment>
<dbReference type="InterPro" id="IPR000878">
    <property type="entry name" value="4pyrrol_Mease"/>
</dbReference>
<dbReference type="RefSeq" id="WP_344165987.1">
    <property type="nucleotide sequence ID" value="NZ_BAAANF010000042.1"/>
</dbReference>
<dbReference type="CDD" id="cd02440">
    <property type="entry name" value="AdoMet_MTases"/>
    <property type="match status" value="1"/>
</dbReference>
<protein>
    <submittedName>
        <fullName evidence="7">Bifunctional cobalt-precorrin-7 (C(5))-methyltransferase/cobalt-precorrin-6B (C(15))-methyltransferase</fullName>
    </submittedName>
</protein>
<dbReference type="Gene3D" id="3.40.50.150">
    <property type="entry name" value="Vaccinia Virus protein VP39"/>
    <property type="match status" value="1"/>
</dbReference>
<evidence type="ECO:0000256" key="4">
    <source>
        <dbReference type="ARBA" id="ARBA00022679"/>
    </source>
</evidence>
<dbReference type="NCBIfam" id="TIGR02467">
    <property type="entry name" value="CbiE"/>
    <property type="match status" value="1"/>
</dbReference>
<dbReference type="InterPro" id="IPR014777">
    <property type="entry name" value="4pyrrole_Mease_sub1"/>
</dbReference>
<name>A0ABN2JDH3_9ACTN</name>
<dbReference type="Proteomes" id="UP001500280">
    <property type="component" value="Unassembled WGS sequence"/>
</dbReference>
<keyword evidence="4" id="KW-0808">Transferase</keyword>
<dbReference type="PIRSF" id="PIRSF036428">
    <property type="entry name" value="CobL"/>
    <property type="match status" value="1"/>
</dbReference>
<dbReference type="InterPro" id="IPR014008">
    <property type="entry name" value="Cbl_synth_MTase_CbiT"/>
</dbReference>
<evidence type="ECO:0000256" key="3">
    <source>
        <dbReference type="ARBA" id="ARBA00022603"/>
    </source>
</evidence>
<proteinExistence type="predicted"/>
<reference evidence="7 8" key="1">
    <citation type="journal article" date="2019" name="Int. J. Syst. Evol. Microbiol.">
        <title>The Global Catalogue of Microorganisms (GCM) 10K type strain sequencing project: providing services to taxonomists for standard genome sequencing and annotation.</title>
        <authorList>
            <consortium name="The Broad Institute Genomics Platform"/>
            <consortium name="The Broad Institute Genome Sequencing Center for Infectious Disease"/>
            <person name="Wu L."/>
            <person name="Ma J."/>
        </authorList>
    </citation>
    <scope>NUCLEOTIDE SEQUENCE [LARGE SCALE GENOMIC DNA]</scope>
    <source>
        <strain evidence="7 8">JCM 14307</strain>
    </source>
</reference>
<sequence>MVVEVVGVGADGWDGLSTAAQEVITKAEVLMGSPRQLGLVPEGTAERRAWPSPLSEALPGLLAEYRGRRVCVLASGDPTFHGIGTTLVRLLGASAVRVIPHPSSVSLACARLGWAQEQVQVVSLVGHPTERVHPQVQPGRRLVVLSWGSQTPGEVAALLVARGYGASEFTVLEQLGGPGERVTSTTAAAWTGEVDPLNVVAVRCADGPVLSTAPGLPDAAYESDGQLTKREVRAVTLSRLEPVPGQLLWDVGGGAGSIAIEWSRHHPTCRAIAFERDEERVRRIERNVAALGANVTVVHGAAPGMLSEAGGLGGGGAAGGADGPDAVFVGGGATAPGMIEACWAALRPGGRLVVNGVTLETEVLIAQWYKELGGDLVRLEVQRASKVGGMTGWRPAMPVTIWSVVK</sequence>
<evidence type="ECO:0000313" key="8">
    <source>
        <dbReference type="Proteomes" id="UP001500280"/>
    </source>
</evidence>
<dbReference type="Gene3D" id="3.40.1010.10">
    <property type="entry name" value="Cobalt-precorrin-4 Transmethylase, Domain 1"/>
    <property type="match status" value="1"/>
</dbReference>
<dbReference type="InterPro" id="IPR014776">
    <property type="entry name" value="4pyrrole_Mease_sub2"/>
</dbReference>
<dbReference type="InterPro" id="IPR050714">
    <property type="entry name" value="Cobalamin_biosynth_MTase"/>
</dbReference>
<gene>
    <name evidence="7" type="ORF">GCM10009745_84140</name>
</gene>
<dbReference type="InterPro" id="IPR012818">
    <property type="entry name" value="CbiE"/>
</dbReference>
<dbReference type="CDD" id="cd11644">
    <property type="entry name" value="Precorrin-6Y-MT"/>
    <property type="match status" value="1"/>
</dbReference>
<dbReference type="EMBL" id="BAAANF010000042">
    <property type="protein sequence ID" value="GAA1722220.1"/>
    <property type="molecule type" value="Genomic_DNA"/>
</dbReference>
<dbReference type="Gene3D" id="3.30.950.10">
    <property type="entry name" value="Methyltransferase, Cobalt-precorrin-4 Transmethylase, Domain 2"/>
    <property type="match status" value="1"/>
</dbReference>
<dbReference type="PANTHER" id="PTHR43182:SF1">
    <property type="entry name" value="COBALT-PRECORRIN-7 C(5)-METHYLTRANSFERASE"/>
    <property type="match status" value="1"/>
</dbReference>
<comment type="caution">
    <text evidence="7">The sequence shown here is derived from an EMBL/GenBank/DDBJ whole genome shotgun (WGS) entry which is preliminary data.</text>
</comment>
<evidence type="ECO:0000256" key="1">
    <source>
        <dbReference type="ARBA" id="ARBA00004953"/>
    </source>
</evidence>
<dbReference type="InterPro" id="IPR029063">
    <property type="entry name" value="SAM-dependent_MTases_sf"/>
</dbReference>
<keyword evidence="3" id="KW-0489">Methyltransferase</keyword>
<dbReference type="InterPro" id="IPR006365">
    <property type="entry name" value="Cbl_synth_CobL"/>
</dbReference>
<evidence type="ECO:0000259" key="6">
    <source>
        <dbReference type="Pfam" id="PF00590"/>
    </source>
</evidence>
<dbReference type="NCBIfam" id="TIGR02469">
    <property type="entry name" value="CbiT"/>
    <property type="match status" value="1"/>
</dbReference>
<organism evidence="7 8">
    <name type="scientific">Kribbella yunnanensis</name>
    <dbReference type="NCBI Taxonomy" id="190194"/>
    <lineage>
        <taxon>Bacteria</taxon>
        <taxon>Bacillati</taxon>
        <taxon>Actinomycetota</taxon>
        <taxon>Actinomycetes</taxon>
        <taxon>Propionibacteriales</taxon>
        <taxon>Kribbellaceae</taxon>
        <taxon>Kribbella</taxon>
    </lineage>
</organism>
<dbReference type="SUPFAM" id="SSF53790">
    <property type="entry name" value="Tetrapyrrole methylase"/>
    <property type="match status" value="1"/>
</dbReference>
<dbReference type="SUPFAM" id="SSF53335">
    <property type="entry name" value="S-adenosyl-L-methionine-dependent methyltransferases"/>
    <property type="match status" value="1"/>
</dbReference>
<dbReference type="PANTHER" id="PTHR43182">
    <property type="entry name" value="COBALT-PRECORRIN-6B C(15)-METHYLTRANSFERASE (DECARBOXYLATING)"/>
    <property type="match status" value="1"/>
</dbReference>
<evidence type="ECO:0000313" key="7">
    <source>
        <dbReference type="EMBL" id="GAA1722220.1"/>
    </source>
</evidence>
<keyword evidence="8" id="KW-1185">Reference proteome</keyword>